<reference evidence="2 3" key="1">
    <citation type="journal article" date="2024" name="Genome Biol. Evol.">
        <title>Chromosome-level genome assembly of the viviparous eelpout Zoarces viviparus.</title>
        <authorList>
            <person name="Fuhrmann N."/>
            <person name="Brasseur M.V."/>
            <person name="Bakowski C.E."/>
            <person name="Podsiadlowski L."/>
            <person name="Prost S."/>
            <person name="Krehenwinkel H."/>
            <person name="Mayer C."/>
        </authorList>
    </citation>
    <scope>NUCLEOTIDE SEQUENCE [LARGE SCALE GENOMIC DNA]</scope>
    <source>
        <strain evidence="2">NO-MEL_2022_Ind0_liver</strain>
    </source>
</reference>
<keyword evidence="3" id="KW-1185">Reference proteome</keyword>
<dbReference type="Pfam" id="PF17921">
    <property type="entry name" value="Integrase_H2C2"/>
    <property type="match status" value="1"/>
</dbReference>
<evidence type="ECO:0000259" key="1">
    <source>
        <dbReference type="Pfam" id="PF17921"/>
    </source>
</evidence>
<evidence type="ECO:0000313" key="2">
    <source>
        <dbReference type="EMBL" id="KAK9539575.1"/>
    </source>
</evidence>
<name>A0AAW1FZ21_ZOAVI</name>
<proteinExistence type="predicted"/>
<evidence type="ECO:0000313" key="3">
    <source>
        <dbReference type="Proteomes" id="UP001488805"/>
    </source>
</evidence>
<dbReference type="PANTHER" id="PTHR47331:SF2">
    <property type="match status" value="1"/>
</dbReference>
<dbReference type="Gene3D" id="1.10.340.70">
    <property type="match status" value="1"/>
</dbReference>
<organism evidence="2 3">
    <name type="scientific">Zoarces viviparus</name>
    <name type="common">Viviparous eelpout</name>
    <name type="synonym">Blennius viviparus</name>
    <dbReference type="NCBI Taxonomy" id="48416"/>
    <lineage>
        <taxon>Eukaryota</taxon>
        <taxon>Metazoa</taxon>
        <taxon>Chordata</taxon>
        <taxon>Craniata</taxon>
        <taxon>Vertebrata</taxon>
        <taxon>Euteleostomi</taxon>
        <taxon>Actinopterygii</taxon>
        <taxon>Neopterygii</taxon>
        <taxon>Teleostei</taxon>
        <taxon>Neoteleostei</taxon>
        <taxon>Acanthomorphata</taxon>
        <taxon>Eupercaria</taxon>
        <taxon>Perciformes</taxon>
        <taxon>Cottioidei</taxon>
        <taxon>Zoarcales</taxon>
        <taxon>Zoarcidae</taxon>
        <taxon>Zoarcinae</taxon>
        <taxon>Zoarces</taxon>
    </lineage>
</organism>
<sequence>MRRSFWCQAHSFPEEVTALKAQKPVPNHSRLVSLAPEWDPSTCLVRVGGRLRKLQNTDLGEIHPIVLDPKHPATKLLIKHMDESLLHPGTERVYAELRRQYWILQGRQAIRHHQLKCPSCQRWRA</sequence>
<accession>A0AAW1FZ21</accession>
<dbReference type="InterPro" id="IPR041588">
    <property type="entry name" value="Integrase_H2C2"/>
</dbReference>
<feature type="domain" description="Integrase zinc-binding" evidence="1">
    <location>
        <begin position="75"/>
        <end position="124"/>
    </location>
</feature>
<dbReference type="PANTHER" id="PTHR47331">
    <property type="entry name" value="PHD-TYPE DOMAIN-CONTAINING PROTEIN"/>
    <property type="match status" value="1"/>
</dbReference>
<dbReference type="Proteomes" id="UP001488805">
    <property type="component" value="Unassembled WGS sequence"/>
</dbReference>
<dbReference type="AlphaFoldDB" id="A0AAW1FZ21"/>
<gene>
    <name evidence="2" type="ORF">VZT92_004674</name>
</gene>
<dbReference type="EMBL" id="JBCEZU010000023">
    <property type="protein sequence ID" value="KAK9539575.1"/>
    <property type="molecule type" value="Genomic_DNA"/>
</dbReference>
<comment type="caution">
    <text evidence="2">The sequence shown here is derived from an EMBL/GenBank/DDBJ whole genome shotgun (WGS) entry which is preliminary data.</text>
</comment>
<protein>
    <recommendedName>
        <fullName evidence="1">Integrase zinc-binding domain-containing protein</fullName>
    </recommendedName>
</protein>